<proteinExistence type="predicted"/>
<dbReference type="OrthoDB" id="915634at2"/>
<sequence length="243" mass="27729">MVAKIVHGKNIRAILSYNEIKVRNREAELLMAAGYPVDPDQLSFKAKLERLQMLTRQNERTHTNAMHIILGFSAKDKLDNDMLQSIALEYMDGIGFGQQPFLLYRHYDTYHPHIHIATVNIAPGGQRIETHNIGRNQSNTTRRLIEVSYGLVKAEDQSEQEDTLQPIQLEKIKYGKSGTKAAIAGIVREVIDTYKFTSLPELNAVLRQFNIMAYRGTEDSLMYQKGGLTIASWTKMVWSRTYP</sequence>
<dbReference type="Pfam" id="PF03432">
    <property type="entry name" value="Relaxase"/>
    <property type="match status" value="1"/>
</dbReference>
<dbReference type="RefSeq" id="WP_108689538.1">
    <property type="nucleotide sequence ID" value="NZ_QCYK01000005.1"/>
</dbReference>
<dbReference type="Proteomes" id="UP000244450">
    <property type="component" value="Unassembled WGS sequence"/>
</dbReference>
<gene>
    <name evidence="2" type="ORF">DCC81_25180</name>
</gene>
<name>A0A2T7BB91_9BACT</name>
<organism evidence="2 3">
    <name type="scientific">Chitinophaga parva</name>
    <dbReference type="NCBI Taxonomy" id="2169414"/>
    <lineage>
        <taxon>Bacteria</taxon>
        <taxon>Pseudomonadati</taxon>
        <taxon>Bacteroidota</taxon>
        <taxon>Chitinophagia</taxon>
        <taxon>Chitinophagales</taxon>
        <taxon>Chitinophagaceae</taxon>
        <taxon>Chitinophaga</taxon>
    </lineage>
</organism>
<comment type="caution">
    <text evidence="2">The sequence shown here is derived from an EMBL/GenBank/DDBJ whole genome shotgun (WGS) entry which is preliminary data.</text>
</comment>
<evidence type="ECO:0000313" key="2">
    <source>
        <dbReference type="EMBL" id="PUZ21304.1"/>
    </source>
</evidence>
<dbReference type="EMBL" id="QCYK01000005">
    <property type="protein sequence ID" value="PUZ21304.1"/>
    <property type="molecule type" value="Genomic_DNA"/>
</dbReference>
<dbReference type="InterPro" id="IPR005094">
    <property type="entry name" value="Endonuclease_MobA/VirD2"/>
</dbReference>
<protein>
    <recommendedName>
        <fullName evidence="1">MobA/VirD2-like nuclease domain-containing protein</fullName>
    </recommendedName>
</protein>
<reference evidence="2 3" key="1">
    <citation type="submission" date="2018-04" db="EMBL/GenBank/DDBJ databases">
        <title>Chitinophaga fuyangensis sp. nov., isolated from soil in a chemical factory.</title>
        <authorList>
            <person name="Chen K."/>
        </authorList>
    </citation>
    <scope>NUCLEOTIDE SEQUENCE [LARGE SCALE GENOMIC DNA]</scope>
    <source>
        <strain evidence="2 3">LY-1</strain>
    </source>
</reference>
<keyword evidence="3" id="KW-1185">Reference proteome</keyword>
<evidence type="ECO:0000313" key="3">
    <source>
        <dbReference type="Proteomes" id="UP000244450"/>
    </source>
</evidence>
<evidence type="ECO:0000259" key="1">
    <source>
        <dbReference type="Pfam" id="PF03432"/>
    </source>
</evidence>
<feature type="domain" description="MobA/VirD2-like nuclease" evidence="1">
    <location>
        <begin position="42"/>
        <end position="151"/>
    </location>
</feature>
<accession>A0A2T7BB91</accession>
<dbReference type="AlphaFoldDB" id="A0A2T7BB91"/>